<keyword evidence="2" id="KW-1133">Transmembrane helix</keyword>
<dbReference type="Gene3D" id="2.60.40.1080">
    <property type="match status" value="1"/>
</dbReference>
<evidence type="ECO:0000256" key="1">
    <source>
        <dbReference type="SAM" id="MobiDB-lite"/>
    </source>
</evidence>
<feature type="transmembrane region" description="Helical" evidence="2">
    <location>
        <begin position="221"/>
        <end position="241"/>
    </location>
</feature>
<dbReference type="Proteomes" id="UP000233425">
    <property type="component" value="Unassembled WGS sequence"/>
</dbReference>
<keyword evidence="5" id="KW-1185">Reference proteome</keyword>
<feature type="domain" description="BIG2" evidence="3">
    <location>
        <begin position="85"/>
        <end position="161"/>
    </location>
</feature>
<evidence type="ECO:0000313" key="4">
    <source>
        <dbReference type="EMBL" id="PKD32268.1"/>
    </source>
</evidence>
<dbReference type="InterPro" id="IPR003343">
    <property type="entry name" value="Big_2"/>
</dbReference>
<comment type="caution">
    <text evidence="4">The sequence shown here is derived from an EMBL/GenBank/DDBJ whole genome shotgun (WGS) entry which is preliminary data.</text>
</comment>
<feature type="region of interest" description="Disordered" evidence="1">
    <location>
        <begin position="166"/>
        <end position="208"/>
    </location>
</feature>
<evidence type="ECO:0000313" key="5">
    <source>
        <dbReference type="Proteomes" id="UP000233425"/>
    </source>
</evidence>
<keyword evidence="2" id="KW-0472">Membrane</keyword>
<dbReference type="InterPro" id="IPR008964">
    <property type="entry name" value="Invasin/intimin_cell_adhesion"/>
</dbReference>
<evidence type="ECO:0000256" key="2">
    <source>
        <dbReference type="SAM" id="Phobius"/>
    </source>
</evidence>
<dbReference type="SUPFAM" id="SSF49373">
    <property type="entry name" value="Invasin/intimin cell-adhesion fragments"/>
    <property type="match status" value="1"/>
</dbReference>
<dbReference type="EMBL" id="NNSR01000028">
    <property type="protein sequence ID" value="PKD32268.1"/>
    <property type="molecule type" value="Genomic_DNA"/>
</dbReference>
<protein>
    <submittedName>
        <fullName evidence="4">Bacterial Ig-like domain (Group 2)</fullName>
    </submittedName>
</protein>
<organism evidence="4 5">
    <name type="scientific">Ruminococcus bromii</name>
    <dbReference type="NCBI Taxonomy" id="40518"/>
    <lineage>
        <taxon>Bacteria</taxon>
        <taxon>Bacillati</taxon>
        <taxon>Bacillota</taxon>
        <taxon>Clostridia</taxon>
        <taxon>Eubacteriales</taxon>
        <taxon>Oscillospiraceae</taxon>
        <taxon>Ruminococcus</taxon>
    </lineage>
</organism>
<gene>
    <name evidence="4" type="ORF">RBATCC27255_00473</name>
</gene>
<reference evidence="4" key="1">
    <citation type="journal article" date="2018" name="Environ. Microbiol.">
        <title>Sporulation capability and amylosome conservation among diverse human colonic and rumen isolates of the keystone starch-degrader Ruminococcus bromii.</title>
        <authorList>
            <person name="Mukhopadhya I."/>
            <person name="Morais S."/>
            <person name="Laverde-Gomez J."/>
            <person name="Sheridan P.O."/>
            <person name="Walker A.W."/>
            <person name="Kelly W."/>
            <person name="Klieve A.V."/>
            <person name="Ouwerkerk D."/>
            <person name="Duncan S.H."/>
            <person name="Louis P."/>
            <person name="Koropatkin N."/>
            <person name="Cockburn D."/>
            <person name="Kibler R."/>
            <person name="Cooper P.J."/>
            <person name="Sandoval C."/>
            <person name="Crost E."/>
            <person name="Juge N."/>
            <person name="Bayer E.A."/>
            <person name="Flint H.J."/>
        </authorList>
    </citation>
    <scope>NUCLEOTIDE SEQUENCE [LARGE SCALE GENOMIC DNA]</scope>
    <source>
        <strain evidence="4">ATCC 27255</strain>
    </source>
</reference>
<sequence length="248" mass="25957">MVDTNTGTRGVQIIDTSQLDVATATDRGTGSQNHAYKADGADMKLEYDNNWSSKNNCVSARSREKINFTGVDSITIAIDNFGGSTASDDQLFYVAVKVDESQKLDKTVQPVASQINSKITYTSSDESIATVDNFGVVTGHKEGKAVITAAANGITDTANVIVDNSAVTPTKPTVPNPSDSAASETKPIDSSDSAASETTPLDSSGNGTQINNNADAVQTGGIILTAILFALIISAAAVIYMKKRKNKI</sequence>
<dbReference type="Pfam" id="PF02368">
    <property type="entry name" value="Big_2"/>
    <property type="match status" value="1"/>
</dbReference>
<proteinExistence type="predicted"/>
<dbReference type="AlphaFoldDB" id="A0A2N0UZ92"/>
<keyword evidence="2" id="KW-0812">Transmembrane</keyword>
<evidence type="ECO:0000259" key="3">
    <source>
        <dbReference type="SMART" id="SM00635"/>
    </source>
</evidence>
<accession>A0A2N0UZ92</accession>
<dbReference type="RefSeq" id="WP_101028579.1">
    <property type="nucleotide sequence ID" value="NZ_CABMMZ010000028.1"/>
</dbReference>
<name>A0A2N0UZ92_9FIRM</name>
<dbReference type="SMART" id="SM00635">
    <property type="entry name" value="BID_2"/>
    <property type="match status" value="1"/>
</dbReference>